<comment type="function">
    <text evidence="8">Binds the 23S rRNA.</text>
</comment>
<dbReference type="NCBIfam" id="NF001809">
    <property type="entry name" value="PRK00528.1"/>
    <property type="match status" value="1"/>
</dbReference>
<dbReference type="NCBIfam" id="TIGR00105">
    <property type="entry name" value="L31"/>
    <property type="match status" value="1"/>
</dbReference>
<dbReference type="Gene3D" id="4.10.830.30">
    <property type="entry name" value="Ribosomal protein L31"/>
    <property type="match status" value="1"/>
</dbReference>
<dbReference type="NCBIfam" id="NF000612">
    <property type="entry name" value="PRK00019.1"/>
    <property type="match status" value="1"/>
</dbReference>
<feature type="binding site" evidence="8">
    <location>
        <position position="39"/>
    </location>
    <ligand>
        <name>Zn(2+)</name>
        <dbReference type="ChEBI" id="CHEBI:29105"/>
    </ligand>
</feature>
<proteinExistence type="inferred from homology"/>
<feature type="binding site" evidence="8">
    <location>
        <position position="36"/>
    </location>
    <ligand>
        <name>Zn(2+)</name>
        <dbReference type="ChEBI" id="CHEBI:29105"/>
    </ligand>
</feature>
<comment type="subunit">
    <text evidence="2 8">Part of the 50S ribosomal subunit.</text>
</comment>
<dbReference type="InterPro" id="IPR034704">
    <property type="entry name" value="Ribosomal_bL28/bL31-like_sf"/>
</dbReference>
<dbReference type="AlphaFoldDB" id="A0A6J4NKC3"/>
<keyword evidence="5 8" id="KW-0689">Ribosomal protein</keyword>
<protein>
    <recommendedName>
        <fullName evidence="7 8">Large ribosomal subunit protein bL31</fullName>
    </recommendedName>
</protein>
<dbReference type="GO" id="GO:0006412">
    <property type="term" value="P:translation"/>
    <property type="evidence" value="ECO:0007669"/>
    <property type="project" value="UniProtKB-UniRule"/>
</dbReference>
<evidence type="ECO:0000256" key="2">
    <source>
        <dbReference type="ARBA" id="ARBA00011838"/>
    </source>
</evidence>
<reference evidence="9" key="1">
    <citation type="submission" date="2020-02" db="EMBL/GenBank/DDBJ databases">
        <authorList>
            <person name="Meier V. D."/>
        </authorList>
    </citation>
    <scope>NUCLEOTIDE SEQUENCE</scope>
    <source>
        <strain evidence="9">AVDCRST_MAG64</strain>
    </source>
</reference>
<dbReference type="InterPro" id="IPR002150">
    <property type="entry name" value="Ribosomal_bL31"/>
</dbReference>
<dbReference type="EMBL" id="CADCUQ010000272">
    <property type="protein sequence ID" value="CAA9390729.1"/>
    <property type="molecule type" value="Genomic_DNA"/>
</dbReference>
<evidence type="ECO:0000256" key="7">
    <source>
        <dbReference type="ARBA" id="ARBA00035687"/>
    </source>
</evidence>
<dbReference type="GO" id="GO:0003735">
    <property type="term" value="F:structural constituent of ribosome"/>
    <property type="evidence" value="ECO:0007669"/>
    <property type="project" value="InterPro"/>
</dbReference>
<dbReference type="InterPro" id="IPR042105">
    <property type="entry name" value="Ribosomal_bL31_sf"/>
</dbReference>
<keyword evidence="8" id="KW-0862">Zinc</keyword>
<dbReference type="PANTHER" id="PTHR33280">
    <property type="entry name" value="50S RIBOSOMAL PROTEIN L31, CHLOROPLASTIC"/>
    <property type="match status" value="1"/>
</dbReference>
<dbReference type="HAMAP" id="MF_00501">
    <property type="entry name" value="Ribosomal_bL31_1"/>
    <property type="match status" value="1"/>
</dbReference>
<evidence type="ECO:0000256" key="5">
    <source>
        <dbReference type="ARBA" id="ARBA00022980"/>
    </source>
</evidence>
<dbReference type="GO" id="GO:0046872">
    <property type="term" value="F:metal ion binding"/>
    <property type="evidence" value="ECO:0007669"/>
    <property type="project" value="UniProtKB-KW"/>
</dbReference>
<dbReference type="GO" id="GO:0019843">
    <property type="term" value="F:rRNA binding"/>
    <property type="evidence" value="ECO:0007669"/>
    <property type="project" value="UniProtKB-KW"/>
</dbReference>
<keyword evidence="3 8" id="KW-0699">rRNA-binding</keyword>
<dbReference type="PANTHER" id="PTHR33280:SF6">
    <property type="entry name" value="LARGE RIBOSOMAL SUBUNIT PROTEIN BL31A"/>
    <property type="match status" value="1"/>
</dbReference>
<evidence type="ECO:0000256" key="8">
    <source>
        <dbReference type="HAMAP-Rule" id="MF_00501"/>
    </source>
</evidence>
<organism evidence="9">
    <name type="scientific">uncultured Phycisphaerae bacterium</name>
    <dbReference type="NCBI Taxonomy" id="904963"/>
    <lineage>
        <taxon>Bacteria</taxon>
        <taxon>Pseudomonadati</taxon>
        <taxon>Planctomycetota</taxon>
        <taxon>Phycisphaerae</taxon>
        <taxon>environmental samples</taxon>
    </lineage>
</organism>
<dbReference type="GO" id="GO:0005840">
    <property type="term" value="C:ribosome"/>
    <property type="evidence" value="ECO:0007669"/>
    <property type="project" value="UniProtKB-KW"/>
</dbReference>
<gene>
    <name evidence="8" type="primary">rpmE</name>
    <name evidence="9" type="ORF">AVDCRST_MAG64-1187</name>
</gene>
<evidence type="ECO:0000256" key="4">
    <source>
        <dbReference type="ARBA" id="ARBA00022884"/>
    </source>
</evidence>
<evidence type="ECO:0000256" key="3">
    <source>
        <dbReference type="ARBA" id="ARBA00022730"/>
    </source>
</evidence>
<dbReference type="GO" id="GO:1990904">
    <property type="term" value="C:ribonucleoprotein complex"/>
    <property type="evidence" value="ECO:0007669"/>
    <property type="project" value="UniProtKB-KW"/>
</dbReference>
<name>A0A6J4NKC3_9BACT</name>
<feature type="binding site" evidence="8">
    <location>
        <position position="16"/>
    </location>
    <ligand>
        <name>Zn(2+)</name>
        <dbReference type="ChEBI" id="CHEBI:29105"/>
    </ligand>
</feature>
<keyword evidence="4 8" id="KW-0694">RNA-binding</keyword>
<dbReference type="PROSITE" id="PS01143">
    <property type="entry name" value="RIBOSOMAL_L31"/>
    <property type="match status" value="1"/>
</dbReference>
<evidence type="ECO:0000256" key="1">
    <source>
        <dbReference type="ARBA" id="ARBA00009296"/>
    </source>
</evidence>
<accession>A0A6J4NKC3</accession>
<keyword evidence="8" id="KW-0479">Metal-binding</keyword>
<evidence type="ECO:0000313" key="9">
    <source>
        <dbReference type="EMBL" id="CAA9390729.1"/>
    </source>
</evidence>
<dbReference type="SUPFAM" id="SSF143800">
    <property type="entry name" value="L28p-like"/>
    <property type="match status" value="1"/>
</dbReference>
<comment type="similarity">
    <text evidence="1 8">Belongs to the bacterial ribosomal protein bL31 family. Type A subfamily.</text>
</comment>
<feature type="binding site" evidence="8">
    <location>
        <position position="18"/>
    </location>
    <ligand>
        <name>Zn(2+)</name>
        <dbReference type="ChEBI" id="CHEBI:29105"/>
    </ligand>
</feature>
<keyword evidence="6 8" id="KW-0687">Ribonucleoprotein</keyword>
<dbReference type="Pfam" id="PF01197">
    <property type="entry name" value="Ribosomal_L31"/>
    <property type="match status" value="1"/>
</dbReference>
<dbReference type="PRINTS" id="PR01249">
    <property type="entry name" value="RIBOSOMALL31"/>
</dbReference>
<evidence type="ECO:0000256" key="6">
    <source>
        <dbReference type="ARBA" id="ARBA00023274"/>
    </source>
</evidence>
<comment type="cofactor">
    <cofactor evidence="8">
        <name>Zn(2+)</name>
        <dbReference type="ChEBI" id="CHEBI:29105"/>
    </cofactor>
    <text evidence="8">Binds 1 zinc ion per subunit.</text>
</comment>
<dbReference type="InterPro" id="IPR027491">
    <property type="entry name" value="Ribosomal_bL31_A"/>
</dbReference>
<sequence>MKEKIHPRYQTCSVHCACGNTFETRSTQKKLTVDICSNCHPFFTGKQKFVDTAGRVERFSKKFGGTYSFQKTAAAPAAAGAAKK</sequence>